<keyword evidence="3" id="KW-0413">Isomerase</keyword>
<protein>
    <submittedName>
        <fullName evidence="4">Enoyl-CoA hydratase/isomerase family protein</fullName>
    </submittedName>
</protein>
<dbReference type="Proteomes" id="UP001501676">
    <property type="component" value="Unassembled WGS sequence"/>
</dbReference>
<dbReference type="PANTHER" id="PTHR43684:SF1">
    <property type="entry name" value="ENOYL-COA DELTA ISOMERASE 2"/>
    <property type="match status" value="1"/>
</dbReference>
<evidence type="ECO:0000313" key="5">
    <source>
        <dbReference type="Proteomes" id="UP001501676"/>
    </source>
</evidence>
<evidence type="ECO:0000256" key="3">
    <source>
        <dbReference type="ARBA" id="ARBA00023235"/>
    </source>
</evidence>
<reference evidence="5" key="1">
    <citation type="journal article" date="2019" name="Int. J. Syst. Evol. Microbiol.">
        <title>The Global Catalogue of Microorganisms (GCM) 10K type strain sequencing project: providing services to taxonomists for standard genome sequencing and annotation.</title>
        <authorList>
            <consortium name="The Broad Institute Genomics Platform"/>
            <consortium name="The Broad Institute Genome Sequencing Center for Infectious Disease"/>
            <person name="Wu L."/>
            <person name="Ma J."/>
        </authorList>
    </citation>
    <scope>NUCLEOTIDE SEQUENCE [LARGE SCALE GENOMIC DNA]</scope>
    <source>
        <strain evidence="5">JCM 9458</strain>
    </source>
</reference>
<dbReference type="SUPFAM" id="SSF52096">
    <property type="entry name" value="ClpP/crotonase"/>
    <property type="match status" value="1"/>
</dbReference>
<organism evidence="4 5">
    <name type="scientific">Cryptosporangium minutisporangium</name>
    <dbReference type="NCBI Taxonomy" id="113569"/>
    <lineage>
        <taxon>Bacteria</taxon>
        <taxon>Bacillati</taxon>
        <taxon>Actinomycetota</taxon>
        <taxon>Actinomycetes</taxon>
        <taxon>Cryptosporangiales</taxon>
        <taxon>Cryptosporangiaceae</taxon>
        <taxon>Cryptosporangium</taxon>
    </lineage>
</organism>
<dbReference type="PANTHER" id="PTHR43684">
    <property type="match status" value="1"/>
</dbReference>
<keyword evidence="2" id="KW-0576">Peroxisome</keyword>
<dbReference type="CDD" id="cd06558">
    <property type="entry name" value="crotonase-like"/>
    <property type="match status" value="1"/>
</dbReference>
<accession>A0ABP6SSM8</accession>
<proteinExistence type="predicted"/>
<name>A0ABP6SSM8_9ACTN</name>
<dbReference type="RefSeq" id="WP_345727019.1">
    <property type="nucleotide sequence ID" value="NZ_BAAAYN010000006.1"/>
</dbReference>
<sequence>MPTTAEVGSVHTEDSGRVRVLTFHRPSRANAFDSALYRSAAEALRAADADPTIGAVVLTGAGRSFTAGTDLAEMVAQVDTDGGDDGGGHHPFTLFLNAVTDCSKPLLAAVNGAAVGLGLTLLAHCDLVLVSENARLRAPFTVMGVVPEAASSYLLPRRMNRQAAIAALLTSDWITATEAVQSGLALRVCPAEDLLPATVELAQRITAHPDASVRATRRLIRESERDEITAALRREGEAFAEILRSPAIGDQIRDHLSEQRRS</sequence>
<dbReference type="InterPro" id="IPR051053">
    <property type="entry name" value="ECH/Chromodomain_protein"/>
</dbReference>
<evidence type="ECO:0000256" key="2">
    <source>
        <dbReference type="ARBA" id="ARBA00023140"/>
    </source>
</evidence>
<keyword evidence="5" id="KW-1185">Reference proteome</keyword>
<dbReference type="Pfam" id="PF00378">
    <property type="entry name" value="ECH_1"/>
    <property type="match status" value="1"/>
</dbReference>
<evidence type="ECO:0000313" key="4">
    <source>
        <dbReference type="EMBL" id="GAA3384137.1"/>
    </source>
</evidence>
<gene>
    <name evidence="4" type="ORF">GCM10020369_12720</name>
</gene>
<comment type="subcellular location">
    <subcellularLocation>
        <location evidence="1">Peroxisome</location>
    </subcellularLocation>
</comment>
<dbReference type="Gene3D" id="3.90.226.10">
    <property type="entry name" value="2-enoyl-CoA Hydratase, Chain A, domain 1"/>
    <property type="match status" value="1"/>
</dbReference>
<evidence type="ECO:0000256" key="1">
    <source>
        <dbReference type="ARBA" id="ARBA00004275"/>
    </source>
</evidence>
<dbReference type="InterPro" id="IPR029045">
    <property type="entry name" value="ClpP/crotonase-like_dom_sf"/>
</dbReference>
<comment type="caution">
    <text evidence="4">The sequence shown here is derived from an EMBL/GenBank/DDBJ whole genome shotgun (WGS) entry which is preliminary data.</text>
</comment>
<dbReference type="EMBL" id="BAAAYN010000006">
    <property type="protein sequence ID" value="GAA3384137.1"/>
    <property type="molecule type" value="Genomic_DNA"/>
</dbReference>
<dbReference type="InterPro" id="IPR001753">
    <property type="entry name" value="Enoyl-CoA_hydra/iso"/>
</dbReference>